<reference evidence="2 3" key="1">
    <citation type="submission" date="2015-09" db="EMBL/GenBank/DDBJ databases">
        <title>Heavy metals and arsenic resistance mechanisms in polyextremophilic archaea of the family Ferroplasmaceae.</title>
        <authorList>
            <person name="Bulaev A.G."/>
            <person name="Kanygina A.V."/>
        </authorList>
    </citation>
    <scope>NUCLEOTIDE SEQUENCE [LARGE SCALE GENOMIC DNA]</scope>
    <source>
        <strain evidence="2 3">VT</strain>
    </source>
</reference>
<proteinExistence type="predicted"/>
<dbReference type="PANTHER" id="PTHR34236:SF1">
    <property type="entry name" value="DIMETHYL SULFOXIDE REDUCTASE TRANSCRIPTIONAL ACTIVATOR"/>
    <property type="match status" value="1"/>
</dbReference>
<dbReference type="Pfam" id="PF04967">
    <property type="entry name" value="HTH_10"/>
    <property type="match status" value="1"/>
</dbReference>
<comment type="caution">
    <text evidence="2">The sequence shown here is derived from an EMBL/GenBank/DDBJ whole genome shotgun (WGS) entry which is preliminary data.</text>
</comment>
<dbReference type="Proteomes" id="UP000050320">
    <property type="component" value="Unassembled WGS sequence"/>
</dbReference>
<evidence type="ECO:0000259" key="1">
    <source>
        <dbReference type="Pfam" id="PF04967"/>
    </source>
</evidence>
<dbReference type="OrthoDB" id="194393at2157"/>
<dbReference type="GeneID" id="84220929"/>
<name>A0A0Q0RZ89_9ARCH</name>
<evidence type="ECO:0000313" key="3">
    <source>
        <dbReference type="Proteomes" id="UP000050320"/>
    </source>
</evidence>
<dbReference type="InterPro" id="IPR007050">
    <property type="entry name" value="HTH_bacterioopsin"/>
</dbReference>
<sequence length="236" mass="27965">MNTHSLSEENIIRVNFKMNHENCWTNITENMPVKVHTLAHNVYRDRGYIFGSIEVKAPTANIIHEFLHKFKNSNAIKEIYNILPINVNKKIYQIFFKEKYDGMISSILYENGVIYQNDYIENNVETVNALIRNQSAKDLKSELSKIGEIKKFTLSEINYHEYYSDFFELTEQERTIIYTAFMNGYYSMPRRLYLKDLEKMTGISKSALEEYIRKGTEKIIHNWINSNIPILYSKDR</sequence>
<keyword evidence="3" id="KW-1185">Reference proteome</keyword>
<accession>A0A0Q0RZ89</accession>
<gene>
    <name evidence="2" type="ORF">AOG54_08450</name>
</gene>
<organism evidence="2 3">
    <name type="scientific">Acidiplasma aeolicum</name>
    <dbReference type="NCBI Taxonomy" id="507754"/>
    <lineage>
        <taxon>Archaea</taxon>
        <taxon>Methanobacteriati</taxon>
        <taxon>Thermoplasmatota</taxon>
        <taxon>Thermoplasmata</taxon>
        <taxon>Thermoplasmatales</taxon>
        <taxon>Ferroplasmaceae</taxon>
        <taxon>Acidiplasma</taxon>
    </lineage>
</organism>
<dbReference type="PANTHER" id="PTHR34236">
    <property type="entry name" value="DIMETHYL SULFOXIDE REDUCTASE TRANSCRIPTIONAL ACTIVATOR"/>
    <property type="match status" value="1"/>
</dbReference>
<evidence type="ECO:0000313" key="2">
    <source>
        <dbReference type="EMBL" id="KQB35856.1"/>
    </source>
</evidence>
<feature type="domain" description="HTH bat-type" evidence="1">
    <location>
        <begin position="169"/>
        <end position="220"/>
    </location>
</feature>
<dbReference type="AlphaFoldDB" id="A0A0Q0RZ89"/>
<dbReference type="EMBL" id="LKBG01000075">
    <property type="protein sequence ID" value="KQB35856.1"/>
    <property type="molecule type" value="Genomic_DNA"/>
</dbReference>
<protein>
    <recommendedName>
        <fullName evidence="1">HTH bat-type domain-containing protein</fullName>
    </recommendedName>
</protein>
<dbReference type="RefSeq" id="WP_048101123.1">
    <property type="nucleotide sequence ID" value="NZ_JBBYJF010000005.1"/>
</dbReference>